<dbReference type="PROSITE" id="PS50850">
    <property type="entry name" value="MFS"/>
    <property type="match status" value="1"/>
</dbReference>
<evidence type="ECO:0000313" key="8">
    <source>
        <dbReference type="EMBL" id="PDQ35753.1"/>
    </source>
</evidence>
<dbReference type="Proteomes" id="UP000219994">
    <property type="component" value="Unassembled WGS sequence"/>
</dbReference>
<feature type="transmembrane region" description="Helical" evidence="6">
    <location>
        <begin position="275"/>
        <end position="298"/>
    </location>
</feature>
<feature type="transmembrane region" description="Helical" evidence="6">
    <location>
        <begin position="172"/>
        <end position="192"/>
    </location>
</feature>
<evidence type="ECO:0000256" key="1">
    <source>
        <dbReference type="ARBA" id="ARBA00004651"/>
    </source>
</evidence>
<keyword evidence="3 6" id="KW-0812">Transmembrane</keyword>
<dbReference type="InterPro" id="IPR020846">
    <property type="entry name" value="MFS_dom"/>
</dbReference>
<feature type="transmembrane region" description="Helical" evidence="6">
    <location>
        <begin position="109"/>
        <end position="131"/>
    </location>
</feature>
<feature type="transmembrane region" description="Helical" evidence="6">
    <location>
        <begin position="143"/>
        <end position="166"/>
    </location>
</feature>
<evidence type="ECO:0000313" key="9">
    <source>
        <dbReference type="Proteomes" id="UP000219994"/>
    </source>
</evidence>
<feature type="domain" description="Major facilitator superfamily (MFS) profile" evidence="7">
    <location>
        <begin position="18"/>
        <end position="458"/>
    </location>
</feature>
<comment type="subcellular location">
    <subcellularLocation>
        <location evidence="1">Cell membrane</location>
        <topology evidence="1">Multi-pass membrane protein</topology>
    </subcellularLocation>
</comment>
<gene>
    <name evidence="8" type="ORF">B5766_04675</name>
</gene>
<dbReference type="GO" id="GO:0022857">
    <property type="term" value="F:transmembrane transporter activity"/>
    <property type="evidence" value="ECO:0007669"/>
    <property type="project" value="InterPro"/>
</dbReference>
<organism evidence="8 9">
    <name type="scientific">Candidatus Lumbricidiphila eiseniae</name>
    <dbReference type="NCBI Taxonomy" id="1969409"/>
    <lineage>
        <taxon>Bacteria</taxon>
        <taxon>Bacillati</taxon>
        <taxon>Actinomycetota</taxon>
        <taxon>Actinomycetes</taxon>
        <taxon>Micrococcales</taxon>
        <taxon>Microbacteriaceae</taxon>
        <taxon>Candidatus Lumbricidiphila</taxon>
    </lineage>
</organism>
<dbReference type="Pfam" id="PF07690">
    <property type="entry name" value="MFS_1"/>
    <property type="match status" value="1"/>
</dbReference>
<feature type="transmembrane region" description="Helical" evidence="6">
    <location>
        <begin position="304"/>
        <end position="323"/>
    </location>
</feature>
<feature type="transmembrane region" description="Helical" evidence="6">
    <location>
        <begin position="54"/>
        <end position="72"/>
    </location>
</feature>
<dbReference type="InterPro" id="IPR036259">
    <property type="entry name" value="MFS_trans_sf"/>
</dbReference>
<evidence type="ECO:0000256" key="2">
    <source>
        <dbReference type="ARBA" id="ARBA00022448"/>
    </source>
</evidence>
<feature type="transmembrane region" description="Helical" evidence="6">
    <location>
        <begin position="335"/>
        <end position="354"/>
    </location>
</feature>
<dbReference type="Gene3D" id="1.20.1720.10">
    <property type="entry name" value="Multidrug resistance protein D"/>
    <property type="match status" value="1"/>
</dbReference>
<evidence type="ECO:0000256" key="6">
    <source>
        <dbReference type="SAM" id="Phobius"/>
    </source>
</evidence>
<protein>
    <submittedName>
        <fullName evidence="8">MFS transporter</fullName>
    </submittedName>
</protein>
<dbReference type="PANTHER" id="PTHR42718">
    <property type="entry name" value="MAJOR FACILITATOR SUPERFAMILY MULTIDRUG TRANSPORTER MFSC"/>
    <property type="match status" value="1"/>
</dbReference>
<keyword evidence="5 6" id="KW-0472">Membrane</keyword>
<dbReference type="EMBL" id="NAEP01000028">
    <property type="protein sequence ID" value="PDQ35753.1"/>
    <property type="molecule type" value="Genomic_DNA"/>
</dbReference>
<keyword evidence="2" id="KW-0813">Transport</keyword>
<feature type="transmembrane region" description="Helical" evidence="6">
    <location>
        <begin position="360"/>
        <end position="382"/>
    </location>
</feature>
<feature type="transmembrane region" description="Helical" evidence="6">
    <location>
        <begin position="403"/>
        <end position="424"/>
    </location>
</feature>
<evidence type="ECO:0000256" key="3">
    <source>
        <dbReference type="ARBA" id="ARBA00022692"/>
    </source>
</evidence>
<reference evidence="9" key="1">
    <citation type="submission" date="2017-03" db="EMBL/GenBank/DDBJ databases">
        <authorList>
            <person name="Lund M.B."/>
        </authorList>
    </citation>
    <scope>NUCLEOTIDE SEQUENCE [LARGE SCALE GENOMIC DNA]</scope>
</reference>
<name>A0A2A6FTJ9_9MICO</name>
<feature type="transmembrane region" description="Helical" evidence="6">
    <location>
        <begin position="84"/>
        <end position="103"/>
    </location>
</feature>
<dbReference type="AlphaFoldDB" id="A0A2A6FTJ9"/>
<sequence length="464" mass="49180">MAENRINADLKKSVVGIPLLLLCAANFIDGMDVSTIGVTLPAIQNGLNISPTLSQWAVSAYVLGFGGFLLLGGRVADIFGHRRVFISALLVFTLASIAGSFVTDGSTLIAIRLIKGIAAAFTTPAAVALLLSSYKDSLDRAKALGIFASTSATGFVLGMLLGGAITTVNWRLTMAMGAPVTLLVLVMTPFFFPVDKLRTEQSQRFDWIGASTVTAGLVSFVFGVTNAADHGWLDIMAWGPIAASLVLMITFLVVEKKHAAPMVPLSIFRRVKLTHALITVAIFQGAYIGFQFVATLYYQQSVGWSPFATGFTFVLIGIFVMLLSPRFSAMAQKRGATGLISLGMALQVVAYTFWTLGNGHISPVILAFLVQIPLGLGYAMVFPSVQIAVLGDIEEDKTGLASGLFFSAFQIGGGVILGLTSSVFGTSSHYGGNPYLWGSAFSVVLALITVLIAVSGLRKKLERV</sequence>
<dbReference type="Gene3D" id="1.20.1250.20">
    <property type="entry name" value="MFS general substrate transporter like domains"/>
    <property type="match status" value="1"/>
</dbReference>
<comment type="caution">
    <text evidence="8">The sequence shown here is derived from an EMBL/GenBank/DDBJ whole genome shotgun (WGS) entry which is preliminary data.</text>
</comment>
<feature type="transmembrane region" description="Helical" evidence="6">
    <location>
        <begin position="436"/>
        <end position="457"/>
    </location>
</feature>
<evidence type="ECO:0000256" key="5">
    <source>
        <dbReference type="ARBA" id="ARBA00023136"/>
    </source>
</evidence>
<evidence type="ECO:0000256" key="4">
    <source>
        <dbReference type="ARBA" id="ARBA00022989"/>
    </source>
</evidence>
<dbReference type="GO" id="GO:0005886">
    <property type="term" value="C:plasma membrane"/>
    <property type="evidence" value="ECO:0007669"/>
    <property type="project" value="UniProtKB-SubCell"/>
</dbReference>
<dbReference type="CDD" id="cd17321">
    <property type="entry name" value="MFS_MMR_MDR_like"/>
    <property type="match status" value="1"/>
</dbReference>
<dbReference type="PANTHER" id="PTHR42718:SF9">
    <property type="entry name" value="MAJOR FACILITATOR SUPERFAMILY MULTIDRUG TRANSPORTER MFSC"/>
    <property type="match status" value="1"/>
</dbReference>
<dbReference type="InterPro" id="IPR011701">
    <property type="entry name" value="MFS"/>
</dbReference>
<keyword evidence="4 6" id="KW-1133">Transmembrane helix</keyword>
<evidence type="ECO:0000259" key="7">
    <source>
        <dbReference type="PROSITE" id="PS50850"/>
    </source>
</evidence>
<feature type="transmembrane region" description="Helical" evidence="6">
    <location>
        <begin position="235"/>
        <end position="254"/>
    </location>
</feature>
<dbReference type="SUPFAM" id="SSF103473">
    <property type="entry name" value="MFS general substrate transporter"/>
    <property type="match status" value="1"/>
</dbReference>
<feature type="transmembrane region" description="Helical" evidence="6">
    <location>
        <begin position="204"/>
        <end position="223"/>
    </location>
</feature>
<accession>A0A2A6FTJ9</accession>
<proteinExistence type="predicted"/>